<gene>
    <name evidence="2" type="ORF">OH76DRAFT_1069094</name>
</gene>
<feature type="region of interest" description="Disordered" evidence="1">
    <location>
        <begin position="169"/>
        <end position="278"/>
    </location>
</feature>
<protein>
    <submittedName>
        <fullName evidence="2">Uncharacterized protein</fullName>
    </submittedName>
</protein>
<reference evidence="2 3" key="1">
    <citation type="journal article" date="2018" name="Biotechnol. Biofuels">
        <title>Integrative visual omics of the white-rot fungus Polyporus brumalis exposes the biotechnological potential of its oxidative enzymes for delignifying raw plant biomass.</title>
        <authorList>
            <person name="Miyauchi S."/>
            <person name="Rancon A."/>
            <person name="Drula E."/>
            <person name="Hage H."/>
            <person name="Chaduli D."/>
            <person name="Favel A."/>
            <person name="Grisel S."/>
            <person name="Henrissat B."/>
            <person name="Herpoel-Gimbert I."/>
            <person name="Ruiz-Duenas F.J."/>
            <person name="Chevret D."/>
            <person name="Hainaut M."/>
            <person name="Lin J."/>
            <person name="Wang M."/>
            <person name="Pangilinan J."/>
            <person name="Lipzen A."/>
            <person name="Lesage-Meessen L."/>
            <person name="Navarro D."/>
            <person name="Riley R."/>
            <person name="Grigoriev I.V."/>
            <person name="Zhou S."/>
            <person name="Raouche S."/>
            <person name="Rosso M.N."/>
        </authorList>
    </citation>
    <scope>NUCLEOTIDE SEQUENCE [LARGE SCALE GENOMIC DNA]</scope>
    <source>
        <strain evidence="2 3">BRFM 1820</strain>
    </source>
</reference>
<proteinExistence type="predicted"/>
<name>A0A371DNQ1_9APHY</name>
<dbReference type="Proteomes" id="UP000256964">
    <property type="component" value="Unassembled WGS sequence"/>
</dbReference>
<evidence type="ECO:0000256" key="1">
    <source>
        <dbReference type="SAM" id="MobiDB-lite"/>
    </source>
</evidence>
<feature type="compositionally biased region" description="Low complexity" evidence="1">
    <location>
        <begin position="256"/>
        <end position="272"/>
    </location>
</feature>
<evidence type="ECO:0000313" key="2">
    <source>
        <dbReference type="EMBL" id="RDX54170.1"/>
    </source>
</evidence>
<dbReference type="OrthoDB" id="5575722at2759"/>
<evidence type="ECO:0000313" key="3">
    <source>
        <dbReference type="Proteomes" id="UP000256964"/>
    </source>
</evidence>
<dbReference type="AlphaFoldDB" id="A0A371DNQ1"/>
<dbReference type="EMBL" id="KZ857385">
    <property type="protein sequence ID" value="RDX54170.1"/>
    <property type="molecule type" value="Genomic_DNA"/>
</dbReference>
<organism evidence="2 3">
    <name type="scientific">Lentinus brumalis</name>
    <dbReference type="NCBI Taxonomy" id="2498619"/>
    <lineage>
        <taxon>Eukaryota</taxon>
        <taxon>Fungi</taxon>
        <taxon>Dikarya</taxon>
        <taxon>Basidiomycota</taxon>
        <taxon>Agaricomycotina</taxon>
        <taxon>Agaricomycetes</taxon>
        <taxon>Polyporales</taxon>
        <taxon>Polyporaceae</taxon>
        <taxon>Lentinus</taxon>
    </lineage>
</organism>
<keyword evidence="3" id="KW-1185">Reference proteome</keyword>
<sequence>MSQSQVADEAPPPLPIAAAHHPAHLHALRATLFPAKAKASHHASSDQTDGPASIPVSHAVTERLAAIDKLNVSLQTALANAQSMHAQLQHRLGKARAKAASAQPVKKAKGASVQLQLDTSLWSPRTGKGVEFKLADDSTLAQFGVAGPPSDNAIEDRIAHIRNSLLPPFTADPLPASDSEPEAPAHPPASRLHQPSSRTQLAARGHSRGVPSSSKLSKPAEKQRAPSGTKQVRVADAQKASRAPPPATSGRGSSIARANAAGRRLSRRASAARTRRSTMFGRGSDADILRVSTDASGLLV</sequence>
<accession>A0A371DNQ1</accession>